<accession>A0A151IEC9</accession>
<protein>
    <submittedName>
        <fullName evidence="1">Uncharacterized protein</fullName>
    </submittedName>
</protein>
<dbReference type="AlphaFoldDB" id="A0A151IEC9"/>
<gene>
    <name evidence="1" type="ORF">ALC62_10224</name>
</gene>
<dbReference type="EMBL" id="KQ977877">
    <property type="protein sequence ID" value="KYM99032.1"/>
    <property type="molecule type" value="Genomic_DNA"/>
</dbReference>
<name>A0A151IEC9_9HYME</name>
<sequence length="119" mass="13262">MSSRLLCRARFLKRSRKFGLNSCVANGPQRPPSVVGAVRASVQRSRELLRETGVTWSAREVRSVSFLFISLSSLSSSSASIAWKQRYSGFPVLGSSGRKCIFLERVSRNLSRLHLSSRT</sequence>
<evidence type="ECO:0000313" key="1">
    <source>
        <dbReference type="EMBL" id="KYM99032.1"/>
    </source>
</evidence>
<evidence type="ECO:0000313" key="2">
    <source>
        <dbReference type="Proteomes" id="UP000078542"/>
    </source>
</evidence>
<organism evidence="1 2">
    <name type="scientific">Cyphomyrmex costatus</name>
    <dbReference type="NCBI Taxonomy" id="456900"/>
    <lineage>
        <taxon>Eukaryota</taxon>
        <taxon>Metazoa</taxon>
        <taxon>Ecdysozoa</taxon>
        <taxon>Arthropoda</taxon>
        <taxon>Hexapoda</taxon>
        <taxon>Insecta</taxon>
        <taxon>Pterygota</taxon>
        <taxon>Neoptera</taxon>
        <taxon>Endopterygota</taxon>
        <taxon>Hymenoptera</taxon>
        <taxon>Apocrita</taxon>
        <taxon>Aculeata</taxon>
        <taxon>Formicoidea</taxon>
        <taxon>Formicidae</taxon>
        <taxon>Myrmicinae</taxon>
        <taxon>Cyphomyrmex</taxon>
    </lineage>
</organism>
<proteinExistence type="predicted"/>
<dbReference type="Proteomes" id="UP000078542">
    <property type="component" value="Unassembled WGS sequence"/>
</dbReference>
<reference evidence="1 2" key="1">
    <citation type="submission" date="2016-03" db="EMBL/GenBank/DDBJ databases">
        <title>Cyphomyrmex costatus WGS genome.</title>
        <authorList>
            <person name="Nygaard S."/>
            <person name="Hu H."/>
            <person name="Boomsma J."/>
            <person name="Zhang G."/>
        </authorList>
    </citation>
    <scope>NUCLEOTIDE SEQUENCE [LARGE SCALE GENOMIC DNA]</scope>
    <source>
        <strain evidence="1">MS0001</strain>
        <tissue evidence="1">Whole body</tissue>
    </source>
</reference>
<keyword evidence="2" id="KW-1185">Reference proteome</keyword>